<sequence>MLRLALVQMLVGPDKLANLKRASDLVSRAVAEHSARLVCLPECFNSPYGTSYFDTYAESIKDGPTIRAMSETAKTHGIWLVAGSIPERGEDGKLYNCSLTFDPSGRLVGTYRKLHLFDIDIPVLFRMSVHGDISVVTYTLV</sequence>
<dbReference type="SUPFAM" id="SSF56317">
    <property type="entry name" value="Carbon-nitrogen hydrolase"/>
    <property type="match status" value="1"/>
</dbReference>
<dbReference type="PROSITE" id="PS50263">
    <property type="entry name" value="CN_HYDROLASE"/>
    <property type="match status" value="1"/>
</dbReference>
<evidence type="ECO:0000256" key="2">
    <source>
        <dbReference type="ARBA" id="ARBA00039118"/>
    </source>
</evidence>
<evidence type="ECO:0000256" key="1">
    <source>
        <dbReference type="ARBA" id="ARBA00036637"/>
    </source>
</evidence>
<evidence type="ECO:0000256" key="4">
    <source>
        <dbReference type="ARBA" id="ARBA00048745"/>
    </source>
</evidence>
<dbReference type="EMBL" id="UZAN01052382">
    <property type="protein sequence ID" value="VDP89458.1"/>
    <property type="molecule type" value="Genomic_DNA"/>
</dbReference>
<dbReference type="Pfam" id="PF00795">
    <property type="entry name" value="CN_hydrolase"/>
    <property type="match status" value="1"/>
</dbReference>
<proteinExistence type="predicted"/>
<organism evidence="8">
    <name type="scientific">Echinostoma caproni</name>
    <dbReference type="NCBI Taxonomy" id="27848"/>
    <lineage>
        <taxon>Eukaryota</taxon>
        <taxon>Metazoa</taxon>
        <taxon>Spiralia</taxon>
        <taxon>Lophotrochozoa</taxon>
        <taxon>Platyhelminthes</taxon>
        <taxon>Trematoda</taxon>
        <taxon>Digenea</taxon>
        <taxon>Plagiorchiida</taxon>
        <taxon>Echinostomata</taxon>
        <taxon>Echinostomatoidea</taxon>
        <taxon>Echinostomatidae</taxon>
        <taxon>Echinostoma</taxon>
    </lineage>
</organism>
<dbReference type="GO" id="GO:0050152">
    <property type="term" value="F:omega-amidase activity"/>
    <property type="evidence" value="ECO:0007669"/>
    <property type="project" value="UniProtKB-EC"/>
</dbReference>
<evidence type="ECO:0000313" key="7">
    <source>
        <dbReference type="Proteomes" id="UP000272942"/>
    </source>
</evidence>
<dbReference type="OrthoDB" id="10250282at2759"/>
<evidence type="ECO:0000256" key="3">
    <source>
        <dbReference type="ARBA" id="ARBA00041576"/>
    </source>
</evidence>
<evidence type="ECO:0000313" key="6">
    <source>
        <dbReference type="EMBL" id="VDP89458.1"/>
    </source>
</evidence>
<protein>
    <recommendedName>
        <fullName evidence="2">omega-amidase</fullName>
        <ecNumber evidence="2">3.5.1.3</ecNumber>
    </recommendedName>
    <alternativeName>
        <fullName evidence="3">Nitrilase homolog 2</fullName>
    </alternativeName>
</protein>
<dbReference type="GO" id="GO:0006107">
    <property type="term" value="P:oxaloacetate metabolic process"/>
    <property type="evidence" value="ECO:0007669"/>
    <property type="project" value="TreeGrafter"/>
</dbReference>
<dbReference type="PANTHER" id="PTHR23088">
    <property type="entry name" value="NITRILASE-RELATED"/>
    <property type="match status" value="1"/>
</dbReference>
<comment type="catalytic activity">
    <reaction evidence="1">
        <text>2-oxoglutaramate + H2O = 2-oxoglutarate + NH4(+)</text>
        <dbReference type="Rhea" id="RHEA:32963"/>
        <dbReference type="ChEBI" id="CHEBI:15377"/>
        <dbReference type="ChEBI" id="CHEBI:16769"/>
        <dbReference type="ChEBI" id="CHEBI:16810"/>
        <dbReference type="ChEBI" id="CHEBI:28938"/>
        <dbReference type="EC" id="3.5.1.3"/>
    </reaction>
    <physiologicalReaction direction="left-to-right" evidence="1">
        <dbReference type="Rhea" id="RHEA:32964"/>
    </physiologicalReaction>
</comment>
<feature type="domain" description="CN hydrolase" evidence="5">
    <location>
        <begin position="2"/>
        <end position="141"/>
    </location>
</feature>
<evidence type="ECO:0000313" key="8">
    <source>
        <dbReference type="WBParaSite" id="ECPE_0001224001-mRNA-1"/>
    </source>
</evidence>
<comment type="catalytic activity">
    <reaction evidence="4">
        <text>2-oxosuccinamate + H2O = oxaloacetate + NH4(+)</text>
        <dbReference type="Rhea" id="RHEA:59412"/>
        <dbReference type="ChEBI" id="CHEBI:15377"/>
        <dbReference type="ChEBI" id="CHEBI:16452"/>
        <dbReference type="ChEBI" id="CHEBI:28938"/>
        <dbReference type="ChEBI" id="CHEBI:57735"/>
        <dbReference type="EC" id="3.5.1.3"/>
    </reaction>
    <physiologicalReaction direction="left-to-right" evidence="4">
        <dbReference type="Rhea" id="RHEA:59413"/>
    </physiologicalReaction>
</comment>
<dbReference type="GO" id="GO:0006541">
    <property type="term" value="P:glutamine metabolic process"/>
    <property type="evidence" value="ECO:0007669"/>
    <property type="project" value="TreeGrafter"/>
</dbReference>
<dbReference type="Gene3D" id="3.60.110.10">
    <property type="entry name" value="Carbon-nitrogen hydrolase"/>
    <property type="match status" value="1"/>
</dbReference>
<dbReference type="PANTHER" id="PTHR23088:SF30">
    <property type="entry name" value="OMEGA-AMIDASE NIT2"/>
    <property type="match status" value="1"/>
</dbReference>
<dbReference type="GO" id="GO:0006528">
    <property type="term" value="P:asparagine metabolic process"/>
    <property type="evidence" value="ECO:0007669"/>
    <property type="project" value="TreeGrafter"/>
</dbReference>
<dbReference type="InterPro" id="IPR003010">
    <property type="entry name" value="C-N_Hydrolase"/>
</dbReference>
<dbReference type="EC" id="3.5.1.3" evidence="2"/>
<keyword evidence="7" id="KW-1185">Reference proteome</keyword>
<gene>
    <name evidence="6" type="ORF">ECPE_LOCUS12204</name>
</gene>
<accession>A0A183AZ19</accession>
<dbReference type="WBParaSite" id="ECPE_0001224001-mRNA-1">
    <property type="protein sequence ID" value="ECPE_0001224001-mRNA-1"/>
    <property type="gene ID" value="ECPE_0001224001"/>
</dbReference>
<reference evidence="6 7" key="2">
    <citation type="submission" date="2018-11" db="EMBL/GenBank/DDBJ databases">
        <authorList>
            <consortium name="Pathogen Informatics"/>
        </authorList>
    </citation>
    <scope>NUCLEOTIDE SEQUENCE [LARGE SCALE GENOMIC DNA]</scope>
    <source>
        <strain evidence="6 7">Egypt</strain>
    </source>
</reference>
<reference evidence="8" key="1">
    <citation type="submission" date="2016-06" db="UniProtKB">
        <authorList>
            <consortium name="WormBaseParasite"/>
        </authorList>
    </citation>
    <scope>IDENTIFICATION</scope>
</reference>
<dbReference type="InterPro" id="IPR036526">
    <property type="entry name" value="C-N_Hydrolase_sf"/>
</dbReference>
<dbReference type="Proteomes" id="UP000272942">
    <property type="component" value="Unassembled WGS sequence"/>
</dbReference>
<dbReference type="GO" id="GO:0005739">
    <property type="term" value="C:mitochondrion"/>
    <property type="evidence" value="ECO:0007669"/>
    <property type="project" value="TreeGrafter"/>
</dbReference>
<dbReference type="AlphaFoldDB" id="A0A183AZ19"/>
<name>A0A183AZ19_9TREM</name>
<evidence type="ECO:0000259" key="5">
    <source>
        <dbReference type="PROSITE" id="PS50263"/>
    </source>
</evidence>